<protein>
    <submittedName>
        <fullName evidence="2">Structural protein</fullName>
    </submittedName>
</protein>
<proteinExistence type="predicted"/>
<evidence type="ECO:0000313" key="3">
    <source>
        <dbReference type="Proteomes" id="UP000185373"/>
    </source>
</evidence>
<dbReference type="SUPFAM" id="SSF69349">
    <property type="entry name" value="Phage fibre proteins"/>
    <property type="match status" value="1"/>
</dbReference>
<dbReference type="EMBL" id="KJ019031">
    <property type="protein sequence ID" value="AIX15337.1"/>
    <property type="molecule type" value="Genomic_DNA"/>
</dbReference>
<reference evidence="2 3" key="1">
    <citation type="submission" date="2013-12" db="EMBL/GenBank/DDBJ databases">
        <title>Ecological redundancy of diverse viral populations within a natural community.</title>
        <authorList>
            <person name="Gregory A.C."/>
            <person name="LaButti K."/>
            <person name="Copeland A."/>
            <person name="Woyke T."/>
            <person name="Sullivan M.B."/>
        </authorList>
    </citation>
    <scope>NUCLEOTIDE SEQUENCE [LARGE SCALE GENOMIC DNA]</scope>
    <source>
        <strain evidence="2">Syn7803C48</strain>
    </source>
</reference>
<accession>A0A0E3EN12</accession>
<organism evidence="2 3">
    <name type="scientific">Synechococcus phage ACG-2014d</name>
    <dbReference type="NCBI Taxonomy" id="1493509"/>
    <lineage>
        <taxon>Viruses</taxon>
        <taxon>Duplodnaviria</taxon>
        <taxon>Heunggongvirae</taxon>
        <taxon>Uroviricota</taxon>
        <taxon>Caudoviricetes</taxon>
        <taxon>Pantevenvirales</taxon>
        <taxon>Kyanoviridae</taxon>
        <taxon>Lowelvirus</taxon>
        <taxon>Lowelvirus tuscon4d</taxon>
    </lineage>
</organism>
<dbReference type="InterPro" id="IPR041352">
    <property type="entry name" value="Mtd_N"/>
</dbReference>
<gene>
    <name evidence="2" type="ORF">Syn7803C48_79</name>
</gene>
<dbReference type="Pfam" id="PF18454">
    <property type="entry name" value="Mtd_N"/>
    <property type="match status" value="1"/>
</dbReference>
<evidence type="ECO:0000313" key="2">
    <source>
        <dbReference type="EMBL" id="AIX15337.1"/>
    </source>
</evidence>
<sequence length="2058" mass="213227">MANRIQLRRGGAQEWANENPTLAQGEIGIELDTNRFKIGDGVRGWNTLPYERPIESVANTANTLVKRDADGNFTAGAITATLIGNSATSSRLANPRQIQLSQDLSGSGTFDGSSNLSLAAQLQTLTSLPHYDGTTSSSGQYTKVTVDAKGRITNASQPSSYVDLGLTDVQPIDSDLSAISNLTTTGIIARASAGNMQTRSVQGSSGRISVVNGNAVAGNPTLDLIDTTVALEAEFIAAAGLYNIPTLISVGGDDLPEAANRTVNSTRYTVDQYGRFTSALTIPIATAREGSKYAAYGAGVTYARYDIIEESSGVYQAIASIAAGQGAPTHTDASDAGAWRYLGAALTEQKGLASFAQEDFDVDSNGHVTIAAVGVDNTQLQNNRIGFADGNTLENFELDQELTATSGYRGFNYLNYVKVNDTSGNLLVGANNTGDSGAGELDVNVRSYFSDPDITLDGALNQTLDKTGDGDLTFQLTQDTASNRNFNILTTNAGSGSSNIIITAEDTIQINASEATGKVHVEDYRFQTNYLGTTDATMHLDPGDDRAITGTVRVWGNLQIDGVTTTINSTTLTVDDVTILLGGDTVPTTDDNLDRGIEFNYYDTEARLGFYGWDTSYTDLNSHGGGYRFLHAATNSSEVFTGTDSGIVAGNLKLTTNNNSTSNTTGDFVVAGGAGIGQDVNIGGLVDIDSTLRVHSTSRFDDNMVIQGASKTLQLNNGSGTTRVELQSTTGNASFYGVVDITNNLNINTDKFNVTAASGNTYTAGTLEVTQGSTLNGAVDLNNTLNVSSTVHFEATDEPTFAQNAGTGLWEIQSNDYGSFRFDGGGYIAGDFMFDSDVVINGTILQKESSTEVFNEQNFLRVRRKLESGSVQALNPSYANHTNSNLRIFGGAGIVQDLHIGDDLYIGKVNNGDTVEFTVLGENGNTQIGRSGAGTASVGTLTVYGDTLLDRDLTVNGSQITLGNANTDILTVNSDATFTDNLTVNQSVEFDSTLNVDDNVTFGAQLTVTGTTEFNNTVDVDANFAVRSGSTDKMTVASSSGNIATDGTLVVQGQTTINDSLYIQSSNEFFKIQNGSSVDKFTVDTDNGNTAIIGTLTVSNATQLNNTLGCQGIASFTNTTDQDVVSGSYTADGGVRITSGLGVERNLAVGGDTRFYGTVGFESALDVDNAVDISGNLNISNGNDVSNFTDTTVALKVSGGARISKKMMVGGDFTVYDSSGALNNFFVEKTTGNAELRNNLVVGGDLTVNGTTTTVNSTTLTVDDPIITLGGDSVPTTDDNLDRGVEFRYYDTQARLGFFGYDNNLNRYRFLVEATNSSETFSGTDASLQAGSLQLTSSGTGLDVDANANIDGTLTVDGQIISQVSSGPALVIPTTAKINNLNADLLDSMTTDSANTATTVVARDNSGDFAANQITVNNGIGAVAGIQGNATSADALRTARVITVDGVVNGNVSFDGSAAVTITTTYDDDDITALAAQTGTGIMARTAANTYAHRTIAVTGSGIGITNADGISGDPLITITSASTNSANNIVIRDVNGDFAAGTITATLVGDVTGDLTGNADNALQVSTGSGGAGGTMYFAMTNQYGAGSSRTLFANTSTITLDTSGGVGNNTLIVDKVTADLTGNVIGNVTGEVSSLANHDTADLAEGTNLYYTNARAEASFDTKIAAATTTDLTEGTNLYYTDERVDDRVGDLVVGGTGINALYDDGNGALTLTVTQGDIDTDNVTEGSTNIFYTEGRFDASLATKSTDQLTEGANLYYTNTRADDRVNLQTGTNLDLSSKSTSDLIEGSNLYYTETRVQDKLDNAFAQLQAMLTNLATTTTLTLNLSGDPTPGAAVTTSITNNGSGGFTAGTNVATTGGTGASLTVDTTVDAQGRITAATVNTPGSDYVVNEVVFILNANAGKVLSLNLASLAGGSNYVTGTALATTGGSGSASLTVNITASAGAITNVTINDGGTGYVVGETITIVQPTGADGLNPAAGGTVDVATVATNAGLQLTDVTTMELGAVVTGSESGTTGIITNIDTQAITVDTVDGFFKVGEVVSANDVTTLTLSSFA</sequence>
<evidence type="ECO:0000259" key="1">
    <source>
        <dbReference type="Pfam" id="PF18454"/>
    </source>
</evidence>
<dbReference type="Proteomes" id="UP000185373">
    <property type="component" value="Segment"/>
</dbReference>
<feature type="domain" description="Major tropism determinant N-terminal" evidence="1">
    <location>
        <begin position="5"/>
        <end position="42"/>
    </location>
</feature>
<name>A0A0E3EN12_9CAUD</name>